<evidence type="ECO:0000313" key="8">
    <source>
        <dbReference type="EMBL" id="MBH9575903.1"/>
    </source>
</evidence>
<feature type="transmembrane region" description="Helical" evidence="6">
    <location>
        <begin position="358"/>
        <end position="378"/>
    </location>
</feature>
<feature type="transmembrane region" description="Helical" evidence="6">
    <location>
        <begin position="23"/>
        <end position="44"/>
    </location>
</feature>
<feature type="transmembrane region" description="Helical" evidence="6">
    <location>
        <begin position="472"/>
        <end position="498"/>
    </location>
</feature>
<evidence type="ECO:0000256" key="3">
    <source>
        <dbReference type="ARBA" id="ARBA00022692"/>
    </source>
</evidence>
<keyword evidence="9" id="KW-1185">Reference proteome</keyword>
<comment type="caution">
    <text evidence="8">The sequence shown here is derived from an EMBL/GenBank/DDBJ whole genome shotgun (WGS) entry which is preliminary data.</text>
</comment>
<evidence type="ECO:0000313" key="9">
    <source>
        <dbReference type="Proteomes" id="UP000613266"/>
    </source>
</evidence>
<protein>
    <submittedName>
        <fullName evidence="8">FtsX-like permease family protein</fullName>
    </submittedName>
</protein>
<keyword evidence="3 6" id="KW-0812">Transmembrane</keyword>
<name>A0A931IZH7_9BURK</name>
<dbReference type="InterPro" id="IPR038766">
    <property type="entry name" value="Membrane_comp_ABC_pdt"/>
</dbReference>
<dbReference type="Pfam" id="PF02687">
    <property type="entry name" value="FtsX"/>
    <property type="match status" value="1"/>
</dbReference>
<dbReference type="EMBL" id="JAEDAK010000002">
    <property type="protein sequence ID" value="MBH9575903.1"/>
    <property type="molecule type" value="Genomic_DNA"/>
</dbReference>
<feature type="domain" description="ABC3 transporter permease C-terminal" evidence="7">
    <location>
        <begin position="267"/>
        <end position="385"/>
    </location>
</feature>
<keyword evidence="4 6" id="KW-1133">Transmembrane helix</keyword>
<feature type="transmembrane region" description="Helical" evidence="6">
    <location>
        <begin position="766"/>
        <end position="790"/>
    </location>
</feature>
<dbReference type="Proteomes" id="UP000613266">
    <property type="component" value="Unassembled WGS sequence"/>
</dbReference>
<comment type="subcellular location">
    <subcellularLocation>
        <location evidence="1">Cell membrane</location>
        <topology evidence="1">Multi-pass membrane protein</topology>
    </subcellularLocation>
</comment>
<evidence type="ECO:0000256" key="2">
    <source>
        <dbReference type="ARBA" id="ARBA00022475"/>
    </source>
</evidence>
<reference evidence="8" key="1">
    <citation type="submission" date="2020-12" db="EMBL/GenBank/DDBJ databases">
        <title>The genome sequence of Inhella sp. 1Y17.</title>
        <authorList>
            <person name="Liu Y."/>
        </authorList>
    </citation>
    <scope>NUCLEOTIDE SEQUENCE</scope>
    <source>
        <strain evidence="8">1Y17</strain>
    </source>
</reference>
<gene>
    <name evidence="8" type="ORF">I7X39_03190</name>
</gene>
<dbReference type="InterPro" id="IPR003838">
    <property type="entry name" value="ABC3_permease_C"/>
</dbReference>
<feature type="transmembrane region" description="Helical" evidence="6">
    <location>
        <begin position="325"/>
        <end position="346"/>
    </location>
</feature>
<evidence type="ECO:0000256" key="4">
    <source>
        <dbReference type="ARBA" id="ARBA00022989"/>
    </source>
</evidence>
<evidence type="ECO:0000256" key="6">
    <source>
        <dbReference type="SAM" id="Phobius"/>
    </source>
</evidence>
<dbReference type="PANTHER" id="PTHR30287:SF1">
    <property type="entry name" value="INNER MEMBRANE PROTEIN"/>
    <property type="match status" value="1"/>
</dbReference>
<dbReference type="AlphaFoldDB" id="A0A931IZH7"/>
<evidence type="ECO:0000259" key="7">
    <source>
        <dbReference type="Pfam" id="PF02687"/>
    </source>
</evidence>
<keyword evidence="2" id="KW-1003">Cell membrane</keyword>
<sequence length="841" mass="89217">MQSPSLLRLAFKRLWRDARAGELRLLLIGVCLAVAAVTAVSLLVNRLEQGLLRDAAQLIGGDLVLTSDQPAPAWVREQARAQGFEASESASFPSMARADDAQGGASRLVAVKAVAPNYPLRGRVRLEGGRLAGAPPAGEVWVDRAVLDALQLRLGDSLWLGEARLKLGAVIETEPDRGAGFLAFAPRVLLAQADLAATELVQPASRVGYRLALVATPQQSKSLAQWREQLNTRINKGEWRGARIETLEGGRPELRQTLERGTRFLSLVALLASLLAAVGVALAARDFANRHVDECALLRVLGLSSARIAGSYAIELLVVGVAATLLGGLLGLGVQALLLVLLQGLVPVELPGPGLQPFALAAGLGLSLLLAFGLPPVLRLAQISPLRVLRRELGAKLNPLAALVGVAGLAAWMAVLALAAGDATLGALTIGGFVLAAALLALLAGLALLLLRRVAVGPAAPPWLRLATRQVAARPALAVAQVAALGLGLLALALLVLLRTDLLESWRLATPAKGPDRFVVNLQPDQAEPFKAQLAAAGVHPLDWYPMFRGRLIAINGQAVHELKLGSDRARRLVEREFNLSHMSAMPAHNQVLEGRWGEGLSVEDGLMKELGLKLGDRLTFEVAGQRHELAVTQRRQVDWSSMRVNFFVIFQRSQDPQASQQPELPSTWIATYRAPADKTLDRQLAARFPNATLIDVSAQISQVQGVLEQVANAVQLLFLFTLAAGLVVLVGALTATREARLRDVALMRALGASGALLARVQRAELLGLGLLSGVLAGGLALGIGALLAVQVFEFSWRPQPWVPLGTALAGALLAGAAGYWGLRGVLRRPVVQTLRSATQE</sequence>
<keyword evidence="5 6" id="KW-0472">Membrane</keyword>
<evidence type="ECO:0000256" key="1">
    <source>
        <dbReference type="ARBA" id="ARBA00004651"/>
    </source>
</evidence>
<feature type="transmembrane region" description="Helical" evidence="6">
    <location>
        <begin position="264"/>
        <end position="284"/>
    </location>
</feature>
<feature type="transmembrane region" description="Helical" evidence="6">
    <location>
        <begin position="425"/>
        <end position="451"/>
    </location>
</feature>
<evidence type="ECO:0000256" key="5">
    <source>
        <dbReference type="ARBA" id="ARBA00023136"/>
    </source>
</evidence>
<feature type="transmembrane region" description="Helical" evidence="6">
    <location>
        <begin position="399"/>
        <end position="419"/>
    </location>
</feature>
<accession>A0A931IZH7</accession>
<feature type="transmembrane region" description="Helical" evidence="6">
    <location>
        <begin position="717"/>
        <end position="736"/>
    </location>
</feature>
<dbReference type="GO" id="GO:0005886">
    <property type="term" value="C:plasma membrane"/>
    <property type="evidence" value="ECO:0007669"/>
    <property type="project" value="UniProtKB-SubCell"/>
</dbReference>
<organism evidence="8 9">
    <name type="scientific">Inhella proteolytica</name>
    <dbReference type="NCBI Taxonomy" id="2795029"/>
    <lineage>
        <taxon>Bacteria</taxon>
        <taxon>Pseudomonadati</taxon>
        <taxon>Pseudomonadota</taxon>
        <taxon>Betaproteobacteria</taxon>
        <taxon>Burkholderiales</taxon>
        <taxon>Sphaerotilaceae</taxon>
        <taxon>Inhella</taxon>
    </lineage>
</organism>
<proteinExistence type="predicted"/>
<dbReference type="RefSeq" id="WP_198109525.1">
    <property type="nucleotide sequence ID" value="NZ_JAEDAK010000002.1"/>
</dbReference>
<feature type="transmembrane region" description="Helical" evidence="6">
    <location>
        <begin position="802"/>
        <end position="823"/>
    </location>
</feature>
<dbReference type="PANTHER" id="PTHR30287">
    <property type="entry name" value="MEMBRANE COMPONENT OF PREDICTED ABC SUPERFAMILY METABOLITE UPTAKE TRANSPORTER"/>
    <property type="match status" value="1"/>
</dbReference>